<dbReference type="RefSeq" id="WP_114547121.1">
    <property type="nucleotide sequence ID" value="NZ_PPTT01000024.1"/>
</dbReference>
<dbReference type="EMBL" id="QICC01000028">
    <property type="protein sequence ID" value="RNM41729.1"/>
    <property type="molecule type" value="Genomic_DNA"/>
</dbReference>
<keyword evidence="4" id="KW-1185">Reference proteome</keyword>
<name>A0A3N0IXK7_9ACTN</name>
<evidence type="ECO:0000259" key="1">
    <source>
        <dbReference type="Pfam" id="PF07728"/>
    </source>
</evidence>
<gene>
    <name evidence="2" type="ORF">C1876_12830</name>
    <name evidence="3" type="ORF">DMP09_08290</name>
</gene>
<sequence>MTYFKKISDCQTYLGHDSEFHYDFNANSGGGQAFLGGKIVDAAGVSASSSELEGRTVGFAIRFRDQLIDLSNNGGGSYEIFPRGAGSQSMKLGVQGKVNPNLLIAAALMLPKTCGRNMAVSIMVSPLTTENYWLRSMWLDVDRGKTNTVTFIPKDFVFEGGLSKRQGVTSQRDTVEGNQQFFKLDYLRRIEDIVSLADEVNLPIYARETLGYYRDIYLGNEAFDYESGAGKIQELMGKLSLDYSDAYSGYSDPLVFLMELCGRDDDSLRVPVEKSLDIHEPRNLIFFGAPGTGKSYELNKLAIGTDEELGCFDQANITRVTFHYDYTYAQFVGCFKPYSAVKEQGGDDAASKIEEEITYRFVPGPFLETYIKAVQNPGTNYLLIIEEINRANLTATFGDIFQLLDRKEGGMSEYEIAVPIEMRSYLKAFLPEYATNAHISNPAKLFSERLRLKEECERLCLPPNMYIWATMNSADQGVFPMDTAFKRRWDFRYMDIDAGSSVIAQYCVPVAGHSHPVSWDKFRRGINNVLLSAGVNEDKLLGPFFIPPFRLKDAERFTETFQDKVLLYLFEDAAKTKKSKVFKRDGTFTYSQVCADFREKGEFAFNWKDEPLSSEGLHDQVTEDADIVDAEE</sequence>
<dbReference type="Proteomes" id="UP000253817">
    <property type="component" value="Unassembled WGS sequence"/>
</dbReference>
<dbReference type="GO" id="GO:0016887">
    <property type="term" value="F:ATP hydrolysis activity"/>
    <property type="evidence" value="ECO:0007669"/>
    <property type="project" value="InterPro"/>
</dbReference>
<evidence type="ECO:0000313" key="3">
    <source>
        <dbReference type="EMBL" id="RNM41729.1"/>
    </source>
</evidence>
<reference evidence="2 4" key="1">
    <citation type="journal article" date="2018" name="Elife">
        <title>Discovery and characterization of a prevalent human gut bacterial enzyme sufficient for the inactivation of a family of plant toxins.</title>
        <authorList>
            <person name="Koppel N."/>
            <person name="Bisanz J.E."/>
            <person name="Pandelia M.E."/>
            <person name="Turnbaugh P.J."/>
            <person name="Balskus E.P."/>
        </authorList>
    </citation>
    <scope>NUCLEOTIDE SEQUENCE [LARGE SCALE GENOMIC DNA]</scope>
    <source>
        <strain evidence="2 4">DSM 16107</strain>
    </source>
</reference>
<dbReference type="InterPro" id="IPR052934">
    <property type="entry name" value="Methyl-DNA_Rec/Restrict_Enz"/>
</dbReference>
<dbReference type="Gene3D" id="3.40.50.300">
    <property type="entry name" value="P-loop containing nucleotide triphosphate hydrolases"/>
    <property type="match status" value="1"/>
</dbReference>
<organism evidence="3 5">
    <name type="scientific">Eggerthella sinensis</name>
    <dbReference type="NCBI Taxonomy" id="242230"/>
    <lineage>
        <taxon>Bacteria</taxon>
        <taxon>Bacillati</taxon>
        <taxon>Actinomycetota</taxon>
        <taxon>Coriobacteriia</taxon>
        <taxon>Eggerthellales</taxon>
        <taxon>Eggerthellaceae</taxon>
        <taxon>Eggerthella</taxon>
    </lineage>
</organism>
<proteinExistence type="predicted"/>
<dbReference type="SUPFAM" id="SSF52540">
    <property type="entry name" value="P-loop containing nucleoside triphosphate hydrolases"/>
    <property type="match status" value="1"/>
</dbReference>
<dbReference type="OrthoDB" id="9781481at2"/>
<reference evidence="3" key="3">
    <citation type="journal article" date="2019" name="Microbiol. Resour. Announc.">
        <title>Draft Genome Sequences of Type Strains of Gordonibacter faecihominis, Paraeggerthella hongkongensis, Parvibacter caecicola,Slackia equolifaciens, Slackia faecicanis, and Slackia isoflavoniconvertens.</title>
        <authorList>
            <person name="Danylec N."/>
            <person name="Stoll D.A."/>
            <person name="Dotsch A."/>
            <person name="Huch M."/>
        </authorList>
    </citation>
    <scope>NUCLEOTIDE SEQUENCE</scope>
    <source>
        <strain evidence="3">DSM 16107</strain>
    </source>
</reference>
<dbReference type="InterPro" id="IPR011704">
    <property type="entry name" value="ATPase_dyneun-rel_AAA"/>
</dbReference>
<evidence type="ECO:0000313" key="2">
    <source>
        <dbReference type="EMBL" id="RDB67567.1"/>
    </source>
</evidence>
<accession>A0A3N0IXK7</accession>
<dbReference type="Proteomes" id="UP000270112">
    <property type="component" value="Unassembled WGS sequence"/>
</dbReference>
<reference evidence="5" key="2">
    <citation type="submission" date="2018-05" db="EMBL/GenBank/DDBJ databases">
        <title>Genome Sequencing of selected type strains of the family Eggerthellaceae.</title>
        <authorList>
            <person name="Danylec N."/>
            <person name="Stoll D.A."/>
            <person name="Doetsch A."/>
            <person name="Huch M."/>
        </authorList>
    </citation>
    <scope>NUCLEOTIDE SEQUENCE [LARGE SCALE GENOMIC DNA]</scope>
    <source>
        <strain evidence="5">DSM 16107</strain>
    </source>
</reference>
<dbReference type="Pfam" id="PF07728">
    <property type="entry name" value="AAA_5"/>
    <property type="match status" value="1"/>
</dbReference>
<dbReference type="PANTHER" id="PTHR37291:SF1">
    <property type="entry name" value="TYPE IV METHYL-DIRECTED RESTRICTION ENZYME ECOKMCRB SUBUNIT"/>
    <property type="match status" value="1"/>
</dbReference>
<dbReference type="AlphaFoldDB" id="A0A3N0IXK7"/>
<dbReference type="InterPro" id="IPR027417">
    <property type="entry name" value="P-loop_NTPase"/>
</dbReference>
<evidence type="ECO:0000313" key="4">
    <source>
        <dbReference type="Proteomes" id="UP000253817"/>
    </source>
</evidence>
<feature type="domain" description="ATPase dynein-related AAA" evidence="1">
    <location>
        <begin position="283"/>
        <end position="488"/>
    </location>
</feature>
<protein>
    <recommendedName>
        <fullName evidence="1">ATPase dynein-related AAA domain-containing protein</fullName>
    </recommendedName>
</protein>
<dbReference type="EMBL" id="PPTT01000024">
    <property type="protein sequence ID" value="RDB67567.1"/>
    <property type="molecule type" value="Genomic_DNA"/>
</dbReference>
<dbReference type="GO" id="GO:0005524">
    <property type="term" value="F:ATP binding"/>
    <property type="evidence" value="ECO:0007669"/>
    <property type="project" value="InterPro"/>
</dbReference>
<evidence type="ECO:0000313" key="5">
    <source>
        <dbReference type="Proteomes" id="UP000270112"/>
    </source>
</evidence>
<comment type="caution">
    <text evidence="3">The sequence shown here is derived from an EMBL/GenBank/DDBJ whole genome shotgun (WGS) entry which is preliminary data.</text>
</comment>
<dbReference type="PANTHER" id="PTHR37291">
    <property type="entry name" value="5-METHYLCYTOSINE-SPECIFIC RESTRICTION ENZYME B"/>
    <property type="match status" value="1"/>
</dbReference>